<dbReference type="AlphaFoldDB" id="A0A923RHQ6"/>
<protein>
    <recommendedName>
        <fullName evidence="1">Tail specific protease domain-containing protein</fullName>
    </recommendedName>
</protein>
<reference evidence="2" key="1">
    <citation type="submission" date="2020-08" db="EMBL/GenBank/DDBJ databases">
        <title>Genome public.</title>
        <authorList>
            <person name="Liu C."/>
            <person name="Sun Q."/>
        </authorList>
    </citation>
    <scope>NUCLEOTIDE SEQUENCE</scope>
    <source>
        <strain evidence="2">BX22</strain>
    </source>
</reference>
<organism evidence="2 3">
    <name type="scientific">Ornithinibacillus hominis</name>
    <dbReference type="NCBI Taxonomy" id="2763055"/>
    <lineage>
        <taxon>Bacteria</taxon>
        <taxon>Bacillati</taxon>
        <taxon>Bacillota</taxon>
        <taxon>Bacilli</taxon>
        <taxon>Bacillales</taxon>
        <taxon>Bacillaceae</taxon>
        <taxon>Ornithinibacillus</taxon>
    </lineage>
</organism>
<dbReference type="SUPFAM" id="SSF52096">
    <property type="entry name" value="ClpP/crotonase"/>
    <property type="match status" value="1"/>
</dbReference>
<accession>A0A923RHQ6</accession>
<evidence type="ECO:0000313" key="2">
    <source>
        <dbReference type="EMBL" id="MBC5636724.1"/>
    </source>
</evidence>
<dbReference type="InterPro" id="IPR029045">
    <property type="entry name" value="ClpP/crotonase-like_dom_sf"/>
</dbReference>
<gene>
    <name evidence="2" type="ORF">H8S33_07845</name>
</gene>
<dbReference type="InterPro" id="IPR005151">
    <property type="entry name" value="Tail-specific_protease"/>
</dbReference>
<feature type="domain" description="Tail specific protease" evidence="1">
    <location>
        <begin position="32"/>
        <end position="95"/>
    </location>
</feature>
<name>A0A923RHQ6_9BACI</name>
<dbReference type="Proteomes" id="UP000637359">
    <property type="component" value="Unassembled WGS sequence"/>
</dbReference>
<evidence type="ECO:0000259" key="1">
    <source>
        <dbReference type="Pfam" id="PF03572"/>
    </source>
</evidence>
<comment type="caution">
    <text evidence="2">The sequence shown here is derived from an EMBL/GenBank/DDBJ whole genome shotgun (WGS) entry which is preliminary data.</text>
</comment>
<dbReference type="Gene3D" id="3.90.226.10">
    <property type="entry name" value="2-enoyl-CoA Hydratase, Chain A, domain 1"/>
    <property type="match status" value="1"/>
</dbReference>
<dbReference type="Pfam" id="PF03572">
    <property type="entry name" value="Peptidase_S41"/>
    <property type="match status" value="1"/>
</dbReference>
<evidence type="ECO:0000313" key="3">
    <source>
        <dbReference type="Proteomes" id="UP000637359"/>
    </source>
</evidence>
<keyword evidence="3" id="KW-1185">Reference proteome</keyword>
<proteinExistence type="predicted"/>
<sequence>MGGGKHSFFYADKENHDSIQQVMPVVERKGDILSIKLPGIADGEKYGKEYAEIVLKGLKENSDVKGVMIDLRSNNGGNMVPMITAISPLLPDGDIL</sequence>
<dbReference type="GO" id="GO:0006508">
    <property type="term" value="P:proteolysis"/>
    <property type="evidence" value="ECO:0007669"/>
    <property type="project" value="InterPro"/>
</dbReference>
<dbReference type="EMBL" id="JACOOL010000005">
    <property type="protein sequence ID" value="MBC5636724.1"/>
    <property type="molecule type" value="Genomic_DNA"/>
</dbReference>
<dbReference type="GO" id="GO:0008236">
    <property type="term" value="F:serine-type peptidase activity"/>
    <property type="evidence" value="ECO:0007669"/>
    <property type="project" value="InterPro"/>
</dbReference>